<dbReference type="Pfam" id="PF06259">
    <property type="entry name" value="Abhydrolase_8"/>
    <property type="match status" value="1"/>
</dbReference>
<dbReference type="PATRIC" id="fig|280871.6.peg.1296"/>
<evidence type="ECO:0000313" key="3">
    <source>
        <dbReference type="EMBL" id="KIU17869.1"/>
    </source>
</evidence>
<feature type="compositionally biased region" description="Basic and acidic residues" evidence="1">
    <location>
        <begin position="602"/>
        <end position="617"/>
    </location>
</feature>
<comment type="caution">
    <text evidence="3">The sequence shown here is derived from an EMBL/GenBank/DDBJ whole genome shotgun (WGS) entry which is preliminary data.</text>
</comment>
<dbReference type="InterPro" id="IPR029058">
    <property type="entry name" value="AB_hydrolase_fold"/>
</dbReference>
<dbReference type="Proteomes" id="UP000032221">
    <property type="component" value="Unassembled WGS sequence"/>
</dbReference>
<gene>
    <name evidence="3" type="ORF">TL10_06300</name>
</gene>
<evidence type="ECO:0000313" key="4">
    <source>
        <dbReference type="Proteomes" id="UP000032221"/>
    </source>
</evidence>
<dbReference type="InterPro" id="IPR010310">
    <property type="entry name" value="T7SS_ESAT-6-like"/>
</dbReference>
<dbReference type="AlphaFoldDB" id="A0A0D1JYZ2"/>
<protein>
    <submittedName>
        <fullName evidence="3">Alpha/beta hydrolase</fullName>
    </submittedName>
</protein>
<dbReference type="InterPro" id="IPR036689">
    <property type="entry name" value="ESAT-6-like_sf"/>
</dbReference>
<name>A0A0D1JYZ2_9MYCO</name>
<dbReference type="ESTHER" id="9myco-a0a0d1jyz2">
    <property type="family name" value="Duf_1023"/>
</dbReference>
<dbReference type="SUPFAM" id="SSF53474">
    <property type="entry name" value="alpha/beta-Hydrolases"/>
    <property type="match status" value="1"/>
</dbReference>
<keyword evidence="3" id="KW-0378">Hydrolase</keyword>
<dbReference type="Gene3D" id="3.40.50.1820">
    <property type="entry name" value="alpha/beta hydrolase"/>
    <property type="match status" value="1"/>
</dbReference>
<keyword evidence="4" id="KW-1185">Reference proteome</keyword>
<reference evidence="3 4" key="1">
    <citation type="submission" date="2015-01" db="EMBL/GenBank/DDBJ databases">
        <title>Genome sequence of Mycobacterium llatzerense and Mycobacterium immunogenum recovered from brain abscess.</title>
        <authorList>
            <person name="Greninger A.L."/>
            <person name="Langelier C."/>
            <person name="Cunningham G."/>
            <person name="Chiu C.Y."/>
            <person name="Miller S."/>
        </authorList>
    </citation>
    <scope>NUCLEOTIDE SEQUENCE [LARGE SCALE GENOMIC DNA]</scope>
    <source>
        <strain evidence="3 4">CLUC14</strain>
    </source>
</reference>
<evidence type="ECO:0000259" key="2">
    <source>
        <dbReference type="Pfam" id="PF06259"/>
    </source>
</evidence>
<dbReference type="GO" id="GO:0016787">
    <property type="term" value="F:hydrolase activity"/>
    <property type="evidence" value="ECO:0007669"/>
    <property type="project" value="UniProtKB-KW"/>
</dbReference>
<dbReference type="SUPFAM" id="SSF140453">
    <property type="entry name" value="EsxAB dimer-like"/>
    <property type="match status" value="1"/>
</dbReference>
<feature type="region of interest" description="Disordered" evidence="1">
    <location>
        <begin position="591"/>
        <end position="617"/>
    </location>
</feature>
<accession>A0A0D1JYZ2</accession>
<dbReference type="Gene3D" id="1.10.287.1060">
    <property type="entry name" value="ESAT-6-like"/>
    <property type="match status" value="1"/>
</dbReference>
<organism evidence="3 4">
    <name type="scientific">Mycolicibacterium llatzerense</name>
    <dbReference type="NCBI Taxonomy" id="280871"/>
    <lineage>
        <taxon>Bacteria</taxon>
        <taxon>Bacillati</taxon>
        <taxon>Actinomycetota</taxon>
        <taxon>Actinomycetes</taxon>
        <taxon>Mycobacteriales</taxon>
        <taxon>Mycobacteriaceae</taxon>
        <taxon>Mycolicibacterium</taxon>
    </lineage>
</organism>
<feature type="region of interest" description="Disordered" evidence="1">
    <location>
        <begin position="273"/>
        <end position="293"/>
    </location>
</feature>
<proteinExistence type="predicted"/>
<dbReference type="STRING" id="280871.TL10_06300"/>
<dbReference type="OrthoDB" id="5969911at2"/>
<dbReference type="InterPro" id="IPR010427">
    <property type="entry name" value="DUF1023"/>
</dbReference>
<evidence type="ECO:0000256" key="1">
    <source>
        <dbReference type="SAM" id="MobiDB-lite"/>
    </source>
</evidence>
<dbReference type="EMBL" id="JXST01000006">
    <property type="protein sequence ID" value="KIU17869.1"/>
    <property type="molecule type" value="Genomic_DNA"/>
</dbReference>
<feature type="domain" description="DUF1023" evidence="2">
    <location>
        <begin position="307"/>
        <end position="474"/>
    </location>
</feature>
<dbReference type="Pfam" id="PF06013">
    <property type="entry name" value="WXG100"/>
    <property type="match status" value="1"/>
</dbReference>
<sequence length="617" mass="65617">MTVTVSRVRAAKPEALLDAADEVRTTSAALEIVIGVERGQLANVKANWQGQAADAAVAKAQQLIDEQEAYRGRLDQLTKALTDGGNQLTSLRSTLLEFVDTAIQLGFSVSDDGVVTPQQWLIGDLGPLKKAAEFFTTSIQEQLKAFDTTDTLTATAIDQAVQGQKPSAPVNIGGQDIQMPPPGTNPEDVEKWWTALTPEQRQQLIARHPPELGNLNGVPASARDAVNQQVMNDDLNRVRDVANRNHVSEDDVLKDPGRYGLTQTDATRFYNARRTSEGLAHQRGSNTDPNRSRPVMLWAYQPEADGGQGRAAICLGNPDTANNTTVIVPGTGSSVHDGWLADGHDDAIHVYDQAKLADPNRSTAVMMWMGYDAPDSFTDPRIANPTLARQGGDLLAADVNGLAATHLGTSHVTVMGHSYGSTTVADACAGSGMKVNDVVLIGCPGTDLAHSAADFHVNGGQVYVGAASTDPVARLGMGGPGAAQWLNAELGNPLGPVAGLGTDPSAEGFGATRFRAEVAGETGWSFHDHSKYYDMGSESLRAMTDIASGHSERLATDGLLAEDRHRPTFSTPDHVNLPFGIEVPVPHVDIPIPGTPAYSDPESNRPGETVKNDHDYK</sequence>